<evidence type="ECO:0000313" key="3">
    <source>
        <dbReference type="Proteomes" id="UP000287651"/>
    </source>
</evidence>
<dbReference type="Proteomes" id="UP000287651">
    <property type="component" value="Unassembled WGS sequence"/>
</dbReference>
<dbReference type="AlphaFoldDB" id="A0A426X278"/>
<accession>A0A426X278</accession>
<dbReference type="EMBL" id="AMZH03028655">
    <property type="protein sequence ID" value="RRT33595.1"/>
    <property type="molecule type" value="Genomic_DNA"/>
</dbReference>
<evidence type="ECO:0000313" key="2">
    <source>
        <dbReference type="EMBL" id="RRT33595.1"/>
    </source>
</evidence>
<feature type="non-terminal residue" evidence="2">
    <location>
        <position position="193"/>
    </location>
</feature>
<proteinExistence type="predicted"/>
<protein>
    <submittedName>
        <fullName evidence="2">Uncharacterized protein</fullName>
    </submittedName>
</protein>
<reference evidence="2 3" key="1">
    <citation type="journal article" date="2014" name="Agronomy (Basel)">
        <title>A Draft Genome Sequence for Ensete ventricosum, the Drought-Tolerant Tree Against Hunger.</title>
        <authorList>
            <person name="Harrison J."/>
            <person name="Moore K.A."/>
            <person name="Paszkiewicz K."/>
            <person name="Jones T."/>
            <person name="Grant M."/>
            <person name="Ambacheew D."/>
            <person name="Muzemil S."/>
            <person name="Studholme D.J."/>
        </authorList>
    </citation>
    <scope>NUCLEOTIDE SEQUENCE [LARGE SCALE GENOMIC DNA]</scope>
</reference>
<feature type="region of interest" description="Disordered" evidence="1">
    <location>
        <begin position="111"/>
        <end position="147"/>
    </location>
</feature>
<organism evidence="2 3">
    <name type="scientific">Ensete ventricosum</name>
    <name type="common">Abyssinian banana</name>
    <name type="synonym">Musa ensete</name>
    <dbReference type="NCBI Taxonomy" id="4639"/>
    <lineage>
        <taxon>Eukaryota</taxon>
        <taxon>Viridiplantae</taxon>
        <taxon>Streptophyta</taxon>
        <taxon>Embryophyta</taxon>
        <taxon>Tracheophyta</taxon>
        <taxon>Spermatophyta</taxon>
        <taxon>Magnoliopsida</taxon>
        <taxon>Liliopsida</taxon>
        <taxon>Zingiberales</taxon>
        <taxon>Musaceae</taxon>
        <taxon>Ensete</taxon>
    </lineage>
</organism>
<evidence type="ECO:0000256" key="1">
    <source>
        <dbReference type="SAM" id="MobiDB-lite"/>
    </source>
</evidence>
<gene>
    <name evidence="2" type="ORF">B296_00055600</name>
</gene>
<sequence length="193" mass="21816">MDLASLTVVLRAALSPVPEERKAAEESLNQVIYYLSSIVLAKVGVFESYRPIRAICTSPSATRWYHQLGLFSLYYHRNRSVTVDFDHCRPLSGGNGRFRPSSADFGQYQLREKEEEGEEEEGEEKREPRDPALLFPDPNPSPAGFSALRGENLWRSWGEENDARASRRGFASPRMGFLGRRNVSTCGEKERGD</sequence>
<name>A0A426X278_ENSVE</name>
<comment type="caution">
    <text evidence="2">The sequence shown here is derived from an EMBL/GenBank/DDBJ whole genome shotgun (WGS) entry which is preliminary data.</text>
</comment>